<evidence type="ECO:0000313" key="2">
    <source>
        <dbReference type="Proteomes" id="UP000432350"/>
    </source>
</evidence>
<proteinExistence type="predicted"/>
<evidence type="ECO:0000313" key="1">
    <source>
        <dbReference type="EMBL" id="VXC92105.1"/>
    </source>
</evidence>
<gene>
    <name evidence="1" type="ORF">SPHINGO8BC_50892</name>
</gene>
<organism evidence="1 2">
    <name type="scientific">Sphingobacterium multivorum</name>
    <dbReference type="NCBI Taxonomy" id="28454"/>
    <lineage>
        <taxon>Bacteria</taxon>
        <taxon>Pseudomonadati</taxon>
        <taxon>Bacteroidota</taxon>
        <taxon>Sphingobacteriia</taxon>
        <taxon>Sphingobacteriales</taxon>
        <taxon>Sphingobacteriaceae</taxon>
        <taxon>Sphingobacterium</taxon>
    </lineage>
</organism>
<name>A0A654CFB1_SPHMU</name>
<dbReference type="RefSeq" id="WP_159332763.1">
    <property type="nucleotide sequence ID" value="NZ_DAMAQH010000008.1"/>
</dbReference>
<dbReference type="PROSITE" id="PS51257">
    <property type="entry name" value="PROKAR_LIPOPROTEIN"/>
    <property type="match status" value="1"/>
</dbReference>
<protein>
    <submittedName>
        <fullName evidence="1">Uncharacterized protein</fullName>
    </submittedName>
</protein>
<sequence length="95" mass="11053">MKRYLMFIALLGLGFGACKKEEAVKSKEETILIDGEEYEKDFVYKTTSRILALPKDSIYYNPLTHTLNIDYLNFSMDIEKFGPDLRNVKTGKYEK</sequence>
<reference evidence="1 2" key="1">
    <citation type="submission" date="2019-10" db="EMBL/GenBank/DDBJ databases">
        <authorList>
            <person name="Karimi E."/>
        </authorList>
    </citation>
    <scope>NUCLEOTIDE SEQUENCE [LARGE SCALE GENOMIC DNA]</scope>
    <source>
        <strain evidence="1">Sphingobacterium sp. 8BC</strain>
    </source>
</reference>
<dbReference type="AlphaFoldDB" id="A0A654CFB1"/>
<dbReference type="Proteomes" id="UP000432350">
    <property type="component" value="Unassembled WGS sequence"/>
</dbReference>
<dbReference type="EMBL" id="CABWMV010000024">
    <property type="protein sequence ID" value="VXC92105.1"/>
    <property type="molecule type" value="Genomic_DNA"/>
</dbReference>
<accession>A0A654CFB1</accession>